<evidence type="ECO:0000256" key="1">
    <source>
        <dbReference type="ARBA" id="ARBA00004651"/>
    </source>
</evidence>
<feature type="transmembrane region" description="Helical" evidence="6">
    <location>
        <begin position="85"/>
        <end position="102"/>
    </location>
</feature>
<keyword evidence="5 6" id="KW-0472">Membrane</keyword>
<feature type="transmembrane region" description="Helical" evidence="6">
    <location>
        <begin position="226"/>
        <end position="247"/>
    </location>
</feature>
<evidence type="ECO:0000256" key="2">
    <source>
        <dbReference type="ARBA" id="ARBA00022475"/>
    </source>
</evidence>
<dbReference type="Pfam" id="PF02653">
    <property type="entry name" value="BPD_transp_2"/>
    <property type="match status" value="1"/>
</dbReference>
<feature type="transmembrane region" description="Helical" evidence="6">
    <location>
        <begin position="138"/>
        <end position="155"/>
    </location>
</feature>
<keyword evidence="2" id="KW-1003">Cell membrane</keyword>
<dbReference type="Proteomes" id="UP000199236">
    <property type="component" value="Unassembled WGS sequence"/>
</dbReference>
<name>A0A1I5KL13_9HYPH</name>
<dbReference type="GO" id="GO:0022857">
    <property type="term" value="F:transmembrane transporter activity"/>
    <property type="evidence" value="ECO:0007669"/>
    <property type="project" value="InterPro"/>
</dbReference>
<dbReference type="EMBL" id="FOVR01000014">
    <property type="protein sequence ID" value="SFO85672.1"/>
    <property type="molecule type" value="Genomic_DNA"/>
</dbReference>
<keyword evidence="4 6" id="KW-1133">Transmembrane helix</keyword>
<feature type="transmembrane region" description="Helical" evidence="6">
    <location>
        <begin position="57"/>
        <end position="79"/>
    </location>
</feature>
<dbReference type="InterPro" id="IPR001851">
    <property type="entry name" value="ABC_transp_permease"/>
</dbReference>
<gene>
    <name evidence="7" type="ORF">SAMN04488056_11462</name>
</gene>
<dbReference type="GO" id="GO:0005886">
    <property type="term" value="C:plasma membrane"/>
    <property type="evidence" value="ECO:0007669"/>
    <property type="project" value="UniProtKB-SubCell"/>
</dbReference>
<evidence type="ECO:0000256" key="5">
    <source>
        <dbReference type="ARBA" id="ARBA00023136"/>
    </source>
</evidence>
<feature type="transmembrane region" description="Helical" evidence="6">
    <location>
        <begin position="283"/>
        <end position="302"/>
    </location>
</feature>
<feature type="transmembrane region" description="Helical" evidence="6">
    <location>
        <begin position="25"/>
        <end position="45"/>
    </location>
</feature>
<reference evidence="7 8" key="1">
    <citation type="submission" date="2016-10" db="EMBL/GenBank/DDBJ databases">
        <authorList>
            <person name="de Groot N.N."/>
        </authorList>
    </citation>
    <scope>NUCLEOTIDE SEQUENCE [LARGE SCALE GENOMIC DNA]</scope>
    <source>
        <strain evidence="7 8">CGMCC 1.9157</strain>
    </source>
</reference>
<dbReference type="AlphaFoldDB" id="A0A1I5KL13"/>
<keyword evidence="8" id="KW-1185">Reference proteome</keyword>
<comment type="subcellular location">
    <subcellularLocation>
        <location evidence="1">Cell membrane</location>
        <topology evidence="1">Multi-pass membrane protein</topology>
    </subcellularLocation>
</comment>
<evidence type="ECO:0000256" key="3">
    <source>
        <dbReference type="ARBA" id="ARBA00022692"/>
    </source>
</evidence>
<accession>A0A1I5KL13</accession>
<evidence type="ECO:0000313" key="7">
    <source>
        <dbReference type="EMBL" id="SFO85672.1"/>
    </source>
</evidence>
<evidence type="ECO:0000256" key="4">
    <source>
        <dbReference type="ARBA" id="ARBA00022989"/>
    </source>
</evidence>
<dbReference type="OrthoDB" id="192433at2"/>
<dbReference type="STRING" id="655353.SAMN04488056_11462"/>
<organism evidence="7 8">
    <name type="scientific">Cohaesibacter marisflavi</name>
    <dbReference type="NCBI Taxonomy" id="655353"/>
    <lineage>
        <taxon>Bacteria</taxon>
        <taxon>Pseudomonadati</taxon>
        <taxon>Pseudomonadota</taxon>
        <taxon>Alphaproteobacteria</taxon>
        <taxon>Hyphomicrobiales</taxon>
        <taxon>Cohaesibacteraceae</taxon>
    </lineage>
</organism>
<protein>
    <submittedName>
        <fullName evidence="7">Monosaccharide ABC transporter membrane protein, CUT2 family (TC 3.A.1.2.-)</fullName>
    </submittedName>
</protein>
<dbReference type="CDD" id="cd06579">
    <property type="entry name" value="TM_PBP1_transp_AraH_like"/>
    <property type="match status" value="1"/>
</dbReference>
<feature type="transmembrane region" description="Helical" evidence="6">
    <location>
        <begin position="176"/>
        <end position="197"/>
    </location>
</feature>
<evidence type="ECO:0000313" key="8">
    <source>
        <dbReference type="Proteomes" id="UP000199236"/>
    </source>
</evidence>
<sequence length="332" mass="34561">MSDETLNTSSANARETFYEATAGRIGIHNMSLILALLVLLVLFGTLRGDVFFSMRNFLNMGMGIAILGVLAISQTAVVISGRMDISVGSIVGLTTVATATAIQATDSATLGIFFGILVGALAGLFNGTIITYGRVNHIIVTLGTMAIFRGVAFIISDGQSISIFNDTFRLIGIGRFLGIPMPIWILILTAIVFHIFLSKSIVGRNFYAIGGNPIVARFAGINLSRYSIGTFVMSGAVAGIGGILLAARTGSGQPISGSQGLELEAITAAFLGGCAMQGGKGSVIGALLGVAVIGILNNGMILTSVPTFYQLLAKGSLLILAVVFAEFQQNRQ</sequence>
<keyword evidence="3 6" id="KW-0812">Transmembrane</keyword>
<evidence type="ECO:0000256" key="6">
    <source>
        <dbReference type="SAM" id="Phobius"/>
    </source>
</evidence>
<dbReference type="RefSeq" id="WP_090075053.1">
    <property type="nucleotide sequence ID" value="NZ_FOVR01000014.1"/>
</dbReference>
<dbReference type="PANTHER" id="PTHR32196:SF72">
    <property type="entry name" value="RIBOSE IMPORT PERMEASE PROTEIN RBSC"/>
    <property type="match status" value="1"/>
</dbReference>
<feature type="transmembrane region" description="Helical" evidence="6">
    <location>
        <begin position="109"/>
        <end position="132"/>
    </location>
</feature>
<proteinExistence type="predicted"/>
<dbReference type="PANTHER" id="PTHR32196">
    <property type="entry name" value="ABC TRANSPORTER PERMEASE PROTEIN YPHD-RELATED-RELATED"/>
    <property type="match status" value="1"/>
</dbReference>